<dbReference type="Pfam" id="PF03734">
    <property type="entry name" value="YkuD"/>
    <property type="match status" value="1"/>
</dbReference>
<sequence length="481" mass="55011">MKRRSRILTSLVLLTIVWVFPTYAVTHIVNVFPKLSLKTQQIHTQKRIEKSLWSMKNPQLLTAVDGQIRKTVSAQELKLLNAVKKVYVLSNFSPLWLDKKMEQTFLEDYAVFAVSGISRNATRILNKITHSAIGSMERDIFLTDAFLDYFYYNKNLKNNINTWLYQSNTYNTKAVSDQELLMWVEAVKSDYGDKFIAKYIPSENNVYTETVKKVLTGSADNISLAKLALNAQRLRVIPNFNNGLYVNIPSYQLYYYKNGQLALHSVVVVGRKKRQTPILFSKLSDVVVNPPWTIPPTILEEDVIPKYSKDPNYGAKKGFQVLDYRGNTIAPESIDWAEYKGEAAKNFPYMIRQKPGKRAALGRYKFNMPSAEAIFLHDTPYKGVFSRKKRALSSGCIRVKKAAALSQILLSEAGWSVAKQKATYNSEQTTFVKIRSDNPVYLYYVTAWVENGQVHTLPDVYRLDPAFSSNNVDWSVFNKSF</sequence>
<dbReference type="Proteomes" id="UP001224812">
    <property type="component" value="Unassembled WGS sequence"/>
</dbReference>
<protein>
    <submittedName>
        <fullName evidence="10">L,D-transpeptidase catalytic domain</fullName>
    </submittedName>
    <submittedName>
        <fullName evidence="9">L,D-transpeptidase family protein</fullName>
    </submittedName>
</protein>
<proteinExistence type="inferred from homology"/>
<evidence type="ECO:0000256" key="6">
    <source>
        <dbReference type="ARBA" id="ARBA00023316"/>
    </source>
</evidence>
<dbReference type="Pfam" id="PF20142">
    <property type="entry name" value="Scaffold"/>
    <property type="match status" value="1"/>
</dbReference>
<gene>
    <name evidence="9" type="ORF">QJT92_09685</name>
    <name evidence="10" type="ORF">SAMN05444853_12416</name>
</gene>
<reference evidence="9 12" key="3">
    <citation type="journal article" date="2023" name="Front. Microbiol.">
        <title>Phylogeography and host specificity of Pasteurellaceae pathogenic to sea-farmed fish in the north-east Atlantic.</title>
        <authorList>
            <person name="Gulla S."/>
            <person name="Colquhoun D.J."/>
            <person name="Olsen A.B."/>
            <person name="Spilsberg B."/>
            <person name="Lagesen K."/>
            <person name="Aakesson C.P."/>
            <person name="Strom S."/>
            <person name="Manji F."/>
            <person name="Birkbeck T.H."/>
            <person name="Nilsen H.K."/>
        </authorList>
    </citation>
    <scope>NUCLEOTIDE SEQUENCE [LARGE SCALE GENOMIC DNA]</scope>
    <source>
        <strain evidence="9 12">VIO11850</strain>
    </source>
</reference>
<comment type="pathway">
    <text evidence="1 7">Cell wall biogenesis; peptidoglycan biosynthesis.</text>
</comment>
<dbReference type="GO" id="GO:0071555">
    <property type="term" value="P:cell wall organization"/>
    <property type="evidence" value="ECO:0007669"/>
    <property type="project" value="UniProtKB-UniRule"/>
</dbReference>
<evidence type="ECO:0000313" key="9">
    <source>
        <dbReference type="EMBL" id="MDP8086187.1"/>
    </source>
</evidence>
<dbReference type="PROSITE" id="PS52029">
    <property type="entry name" value="LD_TPASE"/>
    <property type="match status" value="1"/>
</dbReference>
<dbReference type="OrthoDB" id="9778545at2"/>
<accession>A0A1H7ZEB6</accession>
<dbReference type="GO" id="GO:0016740">
    <property type="term" value="F:transferase activity"/>
    <property type="evidence" value="ECO:0007669"/>
    <property type="project" value="UniProtKB-KW"/>
</dbReference>
<dbReference type="RefSeq" id="WP_090922924.1">
    <property type="nucleotide sequence ID" value="NZ_CP016180.1"/>
</dbReference>
<comment type="similarity">
    <text evidence="2">Belongs to the YkuD family.</text>
</comment>
<keyword evidence="6 7" id="KW-0961">Cell wall biogenesis/degradation</keyword>
<evidence type="ECO:0000313" key="10">
    <source>
        <dbReference type="EMBL" id="SEM55849.1"/>
    </source>
</evidence>
<keyword evidence="5 7" id="KW-0573">Peptidoglycan synthesis</keyword>
<evidence type="ECO:0000313" key="11">
    <source>
        <dbReference type="Proteomes" id="UP000198883"/>
    </source>
</evidence>
<dbReference type="Gene3D" id="2.40.440.10">
    <property type="entry name" value="L,D-transpeptidase catalytic domain-like"/>
    <property type="match status" value="1"/>
</dbReference>
<evidence type="ECO:0000256" key="4">
    <source>
        <dbReference type="ARBA" id="ARBA00022960"/>
    </source>
</evidence>
<dbReference type="EMBL" id="JASAVS010000025">
    <property type="protein sequence ID" value="MDP8086187.1"/>
    <property type="molecule type" value="Genomic_DNA"/>
</dbReference>
<dbReference type="CDD" id="cd16913">
    <property type="entry name" value="YkuD_like"/>
    <property type="match status" value="1"/>
</dbReference>
<dbReference type="GeneID" id="83544959"/>
<dbReference type="EMBL" id="FOBN01000024">
    <property type="protein sequence ID" value="SEM55849.1"/>
    <property type="molecule type" value="Genomic_DNA"/>
</dbReference>
<keyword evidence="4 7" id="KW-0133">Cell shape</keyword>
<dbReference type="PANTHER" id="PTHR41533">
    <property type="entry name" value="L,D-TRANSPEPTIDASE HI_1667-RELATED"/>
    <property type="match status" value="1"/>
</dbReference>
<dbReference type="GO" id="GO:0009252">
    <property type="term" value="P:peptidoglycan biosynthetic process"/>
    <property type="evidence" value="ECO:0007669"/>
    <property type="project" value="UniProtKB-UniPathway"/>
</dbReference>
<dbReference type="AlphaFoldDB" id="A0A1H7ZEB6"/>
<dbReference type="InterPro" id="IPR038063">
    <property type="entry name" value="Transpep_catalytic_dom"/>
</dbReference>
<feature type="active site" description="Proton donor/acceptor" evidence="7">
    <location>
        <position position="377"/>
    </location>
</feature>
<dbReference type="UniPathway" id="UPA00219"/>
<evidence type="ECO:0000256" key="7">
    <source>
        <dbReference type="PROSITE-ProRule" id="PRU01373"/>
    </source>
</evidence>
<feature type="domain" description="L,D-TPase catalytic" evidence="8">
    <location>
        <begin position="242"/>
        <end position="420"/>
    </location>
</feature>
<dbReference type="Proteomes" id="UP000198883">
    <property type="component" value="Unassembled WGS sequence"/>
</dbReference>
<dbReference type="PANTHER" id="PTHR41533:SF1">
    <property type="entry name" value="L,D-TRANSPEPTIDASE YCBB-RELATED"/>
    <property type="match status" value="1"/>
</dbReference>
<evidence type="ECO:0000256" key="3">
    <source>
        <dbReference type="ARBA" id="ARBA00022679"/>
    </source>
</evidence>
<dbReference type="STRING" id="97481.SAMN05444853_12416"/>
<evidence type="ECO:0000256" key="2">
    <source>
        <dbReference type="ARBA" id="ARBA00005992"/>
    </source>
</evidence>
<evidence type="ECO:0000259" key="8">
    <source>
        <dbReference type="PROSITE" id="PS52029"/>
    </source>
</evidence>
<reference evidence="11" key="2">
    <citation type="submission" date="2016-10" db="EMBL/GenBank/DDBJ databases">
        <authorList>
            <person name="Varghese N."/>
            <person name="Submissions S."/>
        </authorList>
    </citation>
    <scope>NUCLEOTIDE SEQUENCE [LARGE SCALE GENOMIC DNA]</scope>
    <source>
        <strain evidence="11">DSM 24204</strain>
    </source>
</reference>
<dbReference type="InterPro" id="IPR052905">
    <property type="entry name" value="LD-transpeptidase_YkuD-like"/>
</dbReference>
<evidence type="ECO:0000313" key="12">
    <source>
        <dbReference type="Proteomes" id="UP001224812"/>
    </source>
</evidence>
<keyword evidence="12" id="KW-1185">Reference proteome</keyword>
<keyword evidence="3" id="KW-0808">Transferase</keyword>
<dbReference type="InterPro" id="IPR045380">
    <property type="entry name" value="LD_TPept_scaffold_dom"/>
</dbReference>
<name>A0A1H7ZEB6_9PAST</name>
<reference evidence="10" key="1">
    <citation type="submission" date="2016-10" db="EMBL/GenBank/DDBJ databases">
        <authorList>
            <person name="de Groot N.N."/>
        </authorList>
    </citation>
    <scope>NUCLEOTIDE SEQUENCE [LARGE SCALE GENOMIC DNA]</scope>
    <source>
        <strain evidence="10">DSM 24204</strain>
    </source>
</reference>
<dbReference type="GO" id="GO:0008360">
    <property type="term" value="P:regulation of cell shape"/>
    <property type="evidence" value="ECO:0007669"/>
    <property type="project" value="UniProtKB-UniRule"/>
</dbReference>
<evidence type="ECO:0000256" key="5">
    <source>
        <dbReference type="ARBA" id="ARBA00022984"/>
    </source>
</evidence>
<organism evidence="10 11">
    <name type="scientific">Phocoenobacter skyensis</name>
    <dbReference type="NCBI Taxonomy" id="97481"/>
    <lineage>
        <taxon>Bacteria</taxon>
        <taxon>Pseudomonadati</taxon>
        <taxon>Pseudomonadota</taxon>
        <taxon>Gammaproteobacteria</taxon>
        <taxon>Pasteurellales</taxon>
        <taxon>Pasteurellaceae</taxon>
        <taxon>Phocoenobacter</taxon>
    </lineage>
</organism>
<evidence type="ECO:0000256" key="1">
    <source>
        <dbReference type="ARBA" id="ARBA00004752"/>
    </source>
</evidence>
<dbReference type="SUPFAM" id="SSF141523">
    <property type="entry name" value="L,D-transpeptidase catalytic domain-like"/>
    <property type="match status" value="1"/>
</dbReference>
<dbReference type="GO" id="GO:0004180">
    <property type="term" value="F:carboxypeptidase activity"/>
    <property type="evidence" value="ECO:0007669"/>
    <property type="project" value="UniProtKB-ARBA"/>
</dbReference>
<feature type="active site" description="Nucleophile" evidence="7">
    <location>
        <position position="396"/>
    </location>
</feature>
<dbReference type="InterPro" id="IPR005490">
    <property type="entry name" value="LD_TPept_cat_dom"/>
</dbReference>